<keyword evidence="8" id="KW-0206">Cytoskeleton</keyword>
<dbReference type="AlphaFoldDB" id="A0A6L2PA95"/>
<keyword evidence="4 10" id="KW-0547">Nucleotide-binding</keyword>
<dbReference type="EMBL" id="BLKM01000129">
    <property type="protein sequence ID" value="GFG29304.1"/>
    <property type="molecule type" value="Genomic_DNA"/>
</dbReference>
<dbReference type="FunFam" id="3.40.850.10:FF:000029">
    <property type="entry name" value="Kinesin-like protein KIF17"/>
    <property type="match status" value="1"/>
</dbReference>
<dbReference type="SMART" id="SM00129">
    <property type="entry name" value="KISc"/>
    <property type="match status" value="1"/>
</dbReference>
<feature type="coiled-coil region" evidence="12">
    <location>
        <begin position="398"/>
        <end position="453"/>
    </location>
</feature>
<comment type="caution">
    <text evidence="14">The sequence shown here is derived from an EMBL/GenBank/DDBJ whole genome shotgun (WGS) entry which is preliminary data.</text>
</comment>
<keyword evidence="2" id="KW-0963">Cytoplasm</keyword>
<evidence type="ECO:0000256" key="11">
    <source>
        <dbReference type="RuleBase" id="RU000394"/>
    </source>
</evidence>
<proteinExistence type="inferred from homology"/>
<evidence type="ECO:0000256" key="1">
    <source>
        <dbReference type="ARBA" id="ARBA00004245"/>
    </source>
</evidence>
<evidence type="ECO:0000313" key="14">
    <source>
        <dbReference type="EMBL" id="GFG29304.1"/>
    </source>
</evidence>
<feature type="coiled-coil region" evidence="12">
    <location>
        <begin position="479"/>
        <end position="513"/>
    </location>
</feature>
<keyword evidence="3 11" id="KW-0493">Microtubule</keyword>
<dbReference type="PROSITE" id="PS00411">
    <property type="entry name" value="KINESIN_MOTOR_1"/>
    <property type="match status" value="1"/>
</dbReference>
<dbReference type="InParanoid" id="A0A6L2PA95"/>
<evidence type="ECO:0000313" key="15">
    <source>
        <dbReference type="Proteomes" id="UP000502823"/>
    </source>
</evidence>
<dbReference type="InterPro" id="IPR019821">
    <property type="entry name" value="Kinesin_motor_CS"/>
</dbReference>
<dbReference type="PANTHER" id="PTHR47969:SF21">
    <property type="entry name" value="KINESIN-LIKE PROTEIN"/>
    <property type="match status" value="1"/>
</dbReference>
<dbReference type="Gene3D" id="3.40.850.10">
    <property type="entry name" value="Kinesin motor domain"/>
    <property type="match status" value="1"/>
</dbReference>
<dbReference type="GO" id="GO:0007018">
    <property type="term" value="P:microtubule-based movement"/>
    <property type="evidence" value="ECO:0007669"/>
    <property type="project" value="InterPro"/>
</dbReference>
<evidence type="ECO:0000256" key="10">
    <source>
        <dbReference type="PROSITE-ProRule" id="PRU00283"/>
    </source>
</evidence>
<evidence type="ECO:0000256" key="9">
    <source>
        <dbReference type="ARBA" id="ARBA00060187"/>
    </source>
</evidence>
<comment type="similarity">
    <text evidence="10 11">Belongs to the TRAFAC class myosin-kinesin ATPase superfamily. Kinesin family.</text>
</comment>
<dbReference type="InterPro" id="IPR001752">
    <property type="entry name" value="Kinesin_motor_dom"/>
</dbReference>
<evidence type="ECO:0000256" key="2">
    <source>
        <dbReference type="ARBA" id="ARBA00022490"/>
    </source>
</evidence>
<dbReference type="PANTHER" id="PTHR47969">
    <property type="entry name" value="CHROMOSOME-ASSOCIATED KINESIN KIF4A-RELATED"/>
    <property type="match status" value="1"/>
</dbReference>
<dbReference type="InterPro" id="IPR036961">
    <property type="entry name" value="Kinesin_motor_dom_sf"/>
</dbReference>
<dbReference type="GO" id="GO:0005874">
    <property type="term" value="C:microtubule"/>
    <property type="evidence" value="ECO:0007669"/>
    <property type="project" value="UniProtKB-KW"/>
</dbReference>
<dbReference type="Proteomes" id="UP000502823">
    <property type="component" value="Unassembled WGS sequence"/>
</dbReference>
<dbReference type="GO" id="GO:0003777">
    <property type="term" value="F:microtubule motor activity"/>
    <property type="evidence" value="ECO:0007669"/>
    <property type="project" value="InterPro"/>
</dbReference>
<dbReference type="PRINTS" id="PR00380">
    <property type="entry name" value="KINESINHEAVY"/>
</dbReference>
<evidence type="ECO:0000256" key="3">
    <source>
        <dbReference type="ARBA" id="ARBA00022701"/>
    </source>
</evidence>
<evidence type="ECO:0000256" key="8">
    <source>
        <dbReference type="ARBA" id="ARBA00023212"/>
    </source>
</evidence>
<comment type="subcellular location">
    <subcellularLocation>
        <location evidence="1">Cytoplasm</location>
        <location evidence="1">Cytoskeleton</location>
    </subcellularLocation>
</comment>
<feature type="binding site" evidence="10">
    <location>
        <begin position="70"/>
        <end position="77"/>
    </location>
    <ligand>
        <name>ATP</name>
        <dbReference type="ChEBI" id="CHEBI:30616"/>
    </ligand>
</feature>
<dbReference type="InterPro" id="IPR027417">
    <property type="entry name" value="P-loop_NTPase"/>
</dbReference>
<dbReference type="GO" id="GO:0008017">
    <property type="term" value="F:microtubule binding"/>
    <property type="evidence" value="ECO:0007669"/>
    <property type="project" value="InterPro"/>
</dbReference>
<evidence type="ECO:0000256" key="5">
    <source>
        <dbReference type="ARBA" id="ARBA00022840"/>
    </source>
</evidence>
<reference evidence="15" key="1">
    <citation type="submission" date="2020-01" db="EMBL/GenBank/DDBJ databases">
        <title>Draft genome sequence of the Termite Coptotermes fromosanus.</title>
        <authorList>
            <person name="Itakura S."/>
            <person name="Yosikawa Y."/>
            <person name="Umezawa K."/>
        </authorList>
    </citation>
    <scope>NUCLEOTIDE SEQUENCE [LARGE SCALE GENOMIC DNA]</scope>
</reference>
<accession>A0A6L2PA95</accession>
<dbReference type="Pfam" id="PF00225">
    <property type="entry name" value="Kinesin"/>
    <property type="match status" value="1"/>
</dbReference>
<evidence type="ECO:0000256" key="7">
    <source>
        <dbReference type="ARBA" id="ARBA00023175"/>
    </source>
</evidence>
<keyword evidence="15" id="KW-1185">Reference proteome</keyword>
<name>A0A6L2PA95_COPFO</name>
<dbReference type="InterPro" id="IPR027640">
    <property type="entry name" value="Kinesin-like_fam"/>
</dbReference>
<evidence type="ECO:0000256" key="4">
    <source>
        <dbReference type="ARBA" id="ARBA00022741"/>
    </source>
</evidence>
<dbReference type="SUPFAM" id="SSF52540">
    <property type="entry name" value="P-loop containing nucleoside triphosphate hydrolases"/>
    <property type="match status" value="1"/>
</dbReference>
<feature type="domain" description="Kinesin motor" evidence="13">
    <location>
        <begin position="1"/>
        <end position="314"/>
    </location>
</feature>
<gene>
    <name evidence="14" type="ORF">Cfor_03732</name>
</gene>
<protein>
    <recommendedName>
        <fullName evidence="11">Kinesin-like protein</fullName>
    </recommendedName>
</protein>
<comment type="function">
    <text evidence="9">Plus-end directed microtubule motor that may be used for anterograde axonal transport and could conceivably move cargos in fly neurons different than those moved by kinesin heavy chain or other plus-end directed motors.</text>
</comment>
<dbReference type="OrthoDB" id="3176171at2759"/>
<evidence type="ECO:0000256" key="12">
    <source>
        <dbReference type="SAM" id="Coils"/>
    </source>
</evidence>
<keyword evidence="6 12" id="KW-0175">Coiled coil</keyword>
<dbReference type="PROSITE" id="PS50067">
    <property type="entry name" value="KINESIN_MOTOR_2"/>
    <property type="match status" value="1"/>
</dbReference>
<evidence type="ECO:0000259" key="13">
    <source>
        <dbReference type="PROSITE" id="PS50067"/>
    </source>
</evidence>
<dbReference type="GO" id="GO:0005524">
    <property type="term" value="F:ATP binding"/>
    <property type="evidence" value="ECO:0007669"/>
    <property type="project" value="UniProtKB-UniRule"/>
</dbReference>
<sequence length="844" mass="96472">MHLVVECFPSRGAVEITNPSAKDPRESKKSFQYDAVYDLNSCQDDIYEETVRALVTSVLDGFNGTIFAYGQTGTGKTYTMEGCKNDPTQKGIIPKSFEQIFSHISRSSNVQYLVRASYLEIYQEEIRDLLNKDQTKKYELRENTDIGVYVKDLSSFVCKSVKEIEQVMFIGNQNRKIGATNMNDHSSRSHAIFMITIEMSGVGGKKVIRVGKLNLVDLAGSERQSKTGTTGERLKEASKINLSLSALGNVISALVISSGKAPHIPYRDSKLTRILQDSLGGNSKTVMVANIGPASYNYDESLTTLRYANRAKNIKNKPRVNEDPKDALLREYQMEIARLKREALSEQQRVKSIQQGKKCEEESDFYVDNKKDKLRLHKVTEDEKQRMYEELEAKKLLIAHEKLVNQKLEERIQAMESKLLCGGKNIVDHTNEQQRALEQRNQEIAERKKLEVEMRQQIELQEESAVEILETYTTLQQEVEIKTKKLKKLFAKLQAVKQEIHDVTDEFNRDRRELELTQNDLMKDLKVKYLIIENFIPVDEKNKLLARIRYDEEEDTFCISPYEEEAPEISKRPLSADNERRPISDYSRVAIKVGRRHRYHGENILNLELDLHLRTTSDYQGPLIAPKIQAVLEEALRDDGVIDVDAASLTISGASKSRSIRKEKDKDKHSKTSKSRWVYKLRFLYKLHVSTCAWISSKIGTLVTQGLHHQLEVSLSRGQVKPWSRMGMGLQRNPERMNCLESLWMGDSTQLLKRTLNIQESPVGFVKRECSRCACFVPRPLQTAPHTEVSDLTGQGIKGVDRLNWNPHTAPVKPTQSVYINDLLYRASFCHGTAYHRPHIIIAA</sequence>
<keyword evidence="5 10" id="KW-0067">ATP-binding</keyword>
<dbReference type="FunCoup" id="A0A6L2PA95">
    <property type="interactions" value="15"/>
</dbReference>
<organism evidence="14 15">
    <name type="scientific">Coptotermes formosanus</name>
    <name type="common">Formosan subterranean termite</name>
    <dbReference type="NCBI Taxonomy" id="36987"/>
    <lineage>
        <taxon>Eukaryota</taxon>
        <taxon>Metazoa</taxon>
        <taxon>Ecdysozoa</taxon>
        <taxon>Arthropoda</taxon>
        <taxon>Hexapoda</taxon>
        <taxon>Insecta</taxon>
        <taxon>Pterygota</taxon>
        <taxon>Neoptera</taxon>
        <taxon>Polyneoptera</taxon>
        <taxon>Dictyoptera</taxon>
        <taxon>Blattodea</taxon>
        <taxon>Blattoidea</taxon>
        <taxon>Termitoidae</taxon>
        <taxon>Rhinotermitidae</taxon>
        <taxon>Coptotermes</taxon>
    </lineage>
</organism>
<keyword evidence="7 10" id="KW-0505">Motor protein</keyword>
<evidence type="ECO:0000256" key="6">
    <source>
        <dbReference type="ARBA" id="ARBA00023054"/>
    </source>
</evidence>